<evidence type="ECO:0000313" key="5">
    <source>
        <dbReference type="EMBL" id="BAH83003.1"/>
    </source>
</evidence>
<feature type="active site" description="Cysteine persulfide intermediate" evidence="3">
    <location>
        <position position="19"/>
    </location>
</feature>
<proteinExistence type="inferred from homology"/>
<dbReference type="HOGENOM" id="CLU_165255_5_1_6"/>
<dbReference type="STRING" id="476281.ICMP_142"/>
<dbReference type="EMBL" id="AP010872">
    <property type="protein sequence ID" value="BAH83003.1"/>
    <property type="molecule type" value="Genomic_DNA"/>
</dbReference>
<evidence type="ECO:0000259" key="4">
    <source>
        <dbReference type="PROSITE" id="PS01148"/>
    </source>
</evidence>
<comment type="similarity">
    <text evidence="1 3">Belongs to the sulfur carrier protein TusA family.</text>
</comment>
<dbReference type="KEGG" id="icp:ICMP_142"/>
<dbReference type="GO" id="GO:0005737">
    <property type="term" value="C:cytoplasm"/>
    <property type="evidence" value="ECO:0007669"/>
    <property type="project" value="UniProtKB-SubCell"/>
</dbReference>
<dbReference type="Gene3D" id="3.30.110.40">
    <property type="entry name" value="TusA-like domain"/>
    <property type="match status" value="1"/>
</dbReference>
<keyword evidence="3" id="KW-0819">tRNA processing</keyword>
<evidence type="ECO:0000256" key="1">
    <source>
        <dbReference type="ARBA" id="ARBA00008984"/>
    </source>
</evidence>
<reference evidence="5 6" key="1">
    <citation type="journal article" date="2011" name="Genome Biol. Evol.">
        <title>Reductive evolution of bacterial genome in insect gut environment.</title>
        <authorList>
            <person name="Nikoh N."/>
            <person name="Hosokawa T."/>
            <person name="Ohshima K."/>
            <person name="Hattori M."/>
            <person name="Fukatsu T."/>
        </authorList>
    </citation>
    <scope>NUCLEOTIDE SEQUENCE [LARGE SCALE GENOMIC DNA]</scope>
    <source>
        <strain evidence="5 6">Mpkobe</strain>
    </source>
</reference>
<dbReference type="InterPro" id="IPR036868">
    <property type="entry name" value="TusA-like_sf"/>
</dbReference>
<dbReference type="Proteomes" id="UP000061704">
    <property type="component" value="Chromosome"/>
</dbReference>
<dbReference type="HAMAP" id="MF_00413">
    <property type="entry name" value="Thiourid_synth_A"/>
    <property type="match status" value="1"/>
</dbReference>
<gene>
    <name evidence="5" type="primary">yhhP</name>
    <name evidence="3" type="synonym">tusA</name>
    <name evidence="5" type="ORF">ICMP_142</name>
</gene>
<dbReference type="InterPro" id="IPR022931">
    <property type="entry name" value="Sulphur_carrier_TusA"/>
</dbReference>
<evidence type="ECO:0000313" key="6">
    <source>
        <dbReference type="Proteomes" id="UP000061704"/>
    </source>
</evidence>
<dbReference type="GO" id="GO:0002143">
    <property type="term" value="P:tRNA wobble position uridine thiolation"/>
    <property type="evidence" value="ECO:0007669"/>
    <property type="project" value="InterPro"/>
</dbReference>
<sequence>MDNDCNHPNYTLDSLGLRCPEPIMMIRRIIKDMQKGEILLVIADDPATKRDIPNFCIFMEHILIKQDIQSIPYKYFIKKNNNI</sequence>
<protein>
    <recommendedName>
        <fullName evidence="3">Sulfur carrier protein TusA</fullName>
    </recommendedName>
    <alternativeName>
        <fullName evidence="3">Sulfur mediator TusA</fullName>
    </alternativeName>
    <alternativeName>
        <fullName evidence="3">Sulfur transfer protein TusA</fullName>
    </alternativeName>
    <alternativeName>
        <fullName evidence="3">tRNA 2-thiouridine synthesizing protein A</fullName>
    </alternativeName>
</protein>
<accession>C5WCE7</accession>
<dbReference type="GO" id="GO:0097163">
    <property type="term" value="F:sulfur carrier activity"/>
    <property type="evidence" value="ECO:0007669"/>
    <property type="project" value="UniProtKB-UniRule"/>
</dbReference>
<comment type="subcellular location">
    <subcellularLocation>
        <location evidence="3">Cytoplasm</location>
    </subcellularLocation>
</comment>
<organism evidence="5 6">
    <name type="scientific">Candidatus Ishikawaella capsulata Mpkobe</name>
    <dbReference type="NCBI Taxonomy" id="476281"/>
    <lineage>
        <taxon>Bacteria</taxon>
        <taxon>Pseudomonadati</taxon>
        <taxon>Pseudomonadota</taxon>
        <taxon>Gammaproteobacteria</taxon>
        <taxon>Enterobacterales</taxon>
        <taxon>Enterobacteriaceae</taxon>
        <taxon>Candidatus Ishikawella</taxon>
    </lineage>
</organism>
<dbReference type="InterPro" id="IPR001455">
    <property type="entry name" value="TusA-like"/>
</dbReference>
<evidence type="ECO:0000256" key="2">
    <source>
        <dbReference type="ARBA" id="ARBA00022490"/>
    </source>
</evidence>
<name>C5WCE7_9ENTR</name>
<dbReference type="PANTHER" id="PTHR33279">
    <property type="entry name" value="SULFUR CARRIER PROTEIN YEDF-RELATED"/>
    <property type="match status" value="1"/>
</dbReference>
<comment type="function">
    <text evidence="3">Sulfur carrier protein involved in sulfur trafficking in the cell. Part of a sulfur-relay system required for 2-thiolation during synthesis of 2-thiouridine of the modified wobble base 5-methylaminomethyl-2-thiouridine (mnm(5)s(2)U) in tRNA. Interacts with IscS and stimulates its cysteine desulfurase activity. Accepts an activated sulfur from IscS, which is then transferred to TusD, and thus determines the direction of sulfur flow from IscS to 2-thiouridine formation. Also appears to be involved in sulfur transfer for the biosynthesis of molybdopterin.</text>
</comment>
<comment type="pathway">
    <text evidence="3">tRNA modification.</text>
</comment>
<dbReference type="SUPFAM" id="SSF64307">
    <property type="entry name" value="SirA-like"/>
    <property type="match status" value="1"/>
</dbReference>
<dbReference type="Pfam" id="PF01206">
    <property type="entry name" value="TusA"/>
    <property type="match status" value="1"/>
</dbReference>
<dbReference type="PROSITE" id="PS01148">
    <property type="entry name" value="UPF0033"/>
    <property type="match status" value="1"/>
</dbReference>
<dbReference type="RefSeq" id="WP_041068825.1">
    <property type="nucleotide sequence ID" value="NZ_AP010872.1"/>
</dbReference>
<dbReference type="OrthoDB" id="9797352at2"/>
<evidence type="ECO:0000256" key="3">
    <source>
        <dbReference type="HAMAP-Rule" id="MF_00413"/>
    </source>
</evidence>
<dbReference type="PANTHER" id="PTHR33279:SF2">
    <property type="entry name" value="SULFUR CARRIER PROTEIN TUSA"/>
    <property type="match status" value="1"/>
</dbReference>
<dbReference type="AlphaFoldDB" id="C5WCE7"/>
<comment type="subunit">
    <text evidence="3">Interacts with IscS.</text>
</comment>
<keyword evidence="2 3" id="KW-0963">Cytoplasm</keyword>
<dbReference type="NCBIfam" id="NF001423">
    <property type="entry name" value="PRK00299.1"/>
    <property type="match status" value="1"/>
</dbReference>
<feature type="domain" description="UPF0033" evidence="4">
    <location>
        <begin position="12"/>
        <end position="36"/>
    </location>
</feature>
<keyword evidence="6" id="KW-1185">Reference proteome</keyword>